<evidence type="ECO:0000313" key="7">
    <source>
        <dbReference type="EMBL" id="MBO2445349.1"/>
    </source>
</evidence>
<keyword evidence="5 6" id="KW-0472">Membrane</keyword>
<evidence type="ECO:0000256" key="4">
    <source>
        <dbReference type="ARBA" id="ARBA00022989"/>
    </source>
</evidence>
<feature type="transmembrane region" description="Helical" evidence="6">
    <location>
        <begin position="25"/>
        <end position="47"/>
    </location>
</feature>
<keyword evidence="4 6" id="KW-1133">Transmembrane helix</keyword>
<evidence type="ECO:0000256" key="1">
    <source>
        <dbReference type="ARBA" id="ARBA00004651"/>
    </source>
</evidence>
<keyword evidence="8" id="KW-1185">Reference proteome</keyword>
<dbReference type="PANTHER" id="PTHR23513:SF11">
    <property type="entry name" value="STAPHYLOFERRIN A TRANSPORTER"/>
    <property type="match status" value="1"/>
</dbReference>
<accession>A0ABS3RGJ1</accession>
<organism evidence="7 8">
    <name type="scientific">Actinomadura nitritigenes</name>
    <dbReference type="NCBI Taxonomy" id="134602"/>
    <lineage>
        <taxon>Bacteria</taxon>
        <taxon>Bacillati</taxon>
        <taxon>Actinomycetota</taxon>
        <taxon>Actinomycetes</taxon>
        <taxon>Streptosporangiales</taxon>
        <taxon>Thermomonosporaceae</taxon>
        <taxon>Actinomadura</taxon>
    </lineage>
</organism>
<evidence type="ECO:0000256" key="6">
    <source>
        <dbReference type="SAM" id="Phobius"/>
    </source>
</evidence>
<dbReference type="EMBL" id="JAGEOK010000075">
    <property type="protein sequence ID" value="MBO2445349.1"/>
    <property type="molecule type" value="Genomic_DNA"/>
</dbReference>
<keyword evidence="2" id="KW-1003">Cell membrane</keyword>
<comment type="caution">
    <text evidence="7">The sequence shown here is derived from an EMBL/GenBank/DDBJ whole genome shotgun (WGS) entry which is preliminary data.</text>
</comment>
<gene>
    <name evidence="7" type="ORF">J4557_48420</name>
</gene>
<feature type="transmembrane region" description="Helical" evidence="6">
    <location>
        <begin position="53"/>
        <end position="77"/>
    </location>
</feature>
<dbReference type="InterPro" id="IPR036259">
    <property type="entry name" value="MFS_trans_sf"/>
</dbReference>
<dbReference type="PANTHER" id="PTHR23513">
    <property type="entry name" value="INTEGRAL MEMBRANE EFFLUX PROTEIN-RELATED"/>
    <property type="match status" value="1"/>
</dbReference>
<dbReference type="Proteomes" id="UP000666915">
    <property type="component" value="Unassembled WGS sequence"/>
</dbReference>
<dbReference type="Pfam" id="PF07690">
    <property type="entry name" value="MFS_1"/>
    <property type="match status" value="1"/>
</dbReference>
<evidence type="ECO:0000256" key="2">
    <source>
        <dbReference type="ARBA" id="ARBA00022475"/>
    </source>
</evidence>
<feature type="transmembrane region" description="Helical" evidence="6">
    <location>
        <begin position="160"/>
        <end position="180"/>
    </location>
</feature>
<feature type="transmembrane region" description="Helical" evidence="6">
    <location>
        <begin position="356"/>
        <end position="377"/>
    </location>
</feature>
<feature type="transmembrane region" description="Helical" evidence="6">
    <location>
        <begin position="263"/>
        <end position="284"/>
    </location>
</feature>
<dbReference type="CDD" id="cd06173">
    <property type="entry name" value="MFS_MefA_like"/>
    <property type="match status" value="1"/>
</dbReference>
<reference evidence="7 8" key="1">
    <citation type="submission" date="2021-03" db="EMBL/GenBank/DDBJ databases">
        <authorList>
            <person name="Kanchanasin P."/>
            <person name="Saeng-In P."/>
            <person name="Phongsopitanun W."/>
            <person name="Yuki M."/>
            <person name="Kudo T."/>
            <person name="Ohkuma M."/>
            <person name="Tanasupawat S."/>
        </authorList>
    </citation>
    <scope>NUCLEOTIDE SEQUENCE [LARGE SCALE GENOMIC DNA]</scope>
    <source>
        <strain evidence="7 8">L46</strain>
    </source>
</reference>
<evidence type="ECO:0000313" key="8">
    <source>
        <dbReference type="Proteomes" id="UP000666915"/>
    </source>
</evidence>
<dbReference type="InterPro" id="IPR011701">
    <property type="entry name" value="MFS"/>
</dbReference>
<evidence type="ECO:0000256" key="5">
    <source>
        <dbReference type="ARBA" id="ARBA00023136"/>
    </source>
</evidence>
<keyword evidence="3 6" id="KW-0812">Transmembrane</keyword>
<feature type="transmembrane region" description="Helical" evidence="6">
    <location>
        <begin position="228"/>
        <end position="251"/>
    </location>
</feature>
<proteinExistence type="predicted"/>
<comment type="subcellular location">
    <subcellularLocation>
        <location evidence="1">Cell membrane</location>
        <topology evidence="1">Multi-pass membrane protein</topology>
    </subcellularLocation>
</comment>
<name>A0ABS3RGJ1_9ACTN</name>
<dbReference type="SUPFAM" id="SSF103473">
    <property type="entry name" value="MFS general substrate transporter"/>
    <property type="match status" value="1"/>
</dbReference>
<sequence length="421" mass="42513">MAGAAADRLGEGVRLLADRRFRRWFLARWVSVTGSTVSPAALAWAILHMGGGAGGIAGVLLGGPIVFLVLSPVGGVAADRYSRIAIMVVCQFVSGAAQAMSAAVILTGTATVPILAVLALLAGASGAFFTPASQGVMPGLVTAEHMAAANALRQIANNSVMITGPSVAGAVIAMLGAGWVLAWDSATFAVSGVLLAGVRVPARSRERPRQPVHRDLLEGWAAFRSRRWLVILSLVSAVTGAAWVAAINVLGPLTAESALGGPVGWGIVQSAIGIGFIAGSMTALVVRPHRIGLIVASGYLPDIVFLGALASAAPLAIVAAAAIAAGSSATFQMIVWQSHLQTVVPGEHLSRVMSTVNMLGTLGVPIAYGTVGAATAAFGVRPIQWACAAIVAAAAAAAFTSNAVRRLHAEPASDLAPAEVA</sequence>
<dbReference type="RefSeq" id="WP_208274667.1">
    <property type="nucleotide sequence ID" value="NZ_BAAAGM010000123.1"/>
</dbReference>
<evidence type="ECO:0000256" key="3">
    <source>
        <dbReference type="ARBA" id="ARBA00022692"/>
    </source>
</evidence>
<dbReference type="Gene3D" id="1.20.1250.20">
    <property type="entry name" value="MFS general substrate transporter like domains"/>
    <property type="match status" value="1"/>
</dbReference>
<protein>
    <submittedName>
        <fullName evidence="7">MFS transporter</fullName>
    </submittedName>
</protein>